<dbReference type="PANTHER" id="PTHR43439:SF2">
    <property type="entry name" value="ENZYME, PUTATIVE (JCVI)-RELATED"/>
    <property type="match status" value="1"/>
</dbReference>
<dbReference type="Proteomes" id="UP000218811">
    <property type="component" value="Unassembled WGS sequence"/>
</dbReference>
<dbReference type="InterPro" id="IPR051414">
    <property type="entry name" value="Adenylate-forming_Reductase"/>
</dbReference>
<name>A0A2H3JGX0_WOLCO</name>
<dbReference type="STRING" id="742152.A0A2H3JGX0"/>
<organism evidence="4 5">
    <name type="scientific">Wolfiporia cocos (strain MD-104)</name>
    <name type="common">Brown rot fungus</name>
    <dbReference type="NCBI Taxonomy" id="742152"/>
    <lineage>
        <taxon>Eukaryota</taxon>
        <taxon>Fungi</taxon>
        <taxon>Dikarya</taxon>
        <taxon>Basidiomycota</taxon>
        <taxon>Agaricomycotina</taxon>
        <taxon>Agaricomycetes</taxon>
        <taxon>Polyporales</taxon>
        <taxon>Phaeolaceae</taxon>
        <taxon>Wolfiporia</taxon>
    </lineage>
</organism>
<protein>
    <recommendedName>
        <fullName evidence="3">Thioester reductase (TE) domain-containing protein</fullName>
    </recommendedName>
</protein>
<dbReference type="PANTHER" id="PTHR43439">
    <property type="entry name" value="PHENYLACETATE-COENZYME A LIGASE"/>
    <property type="match status" value="1"/>
</dbReference>
<dbReference type="OrthoDB" id="2499931at2759"/>
<dbReference type="SUPFAM" id="SSF51735">
    <property type="entry name" value="NAD(P)-binding Rossmann-fold domains"/>
    <property type="match status" value="1"/>
</dbReference>
<proteinExistence type="predicted"/>
<keyword evidence="2" id="KW-0597">Phosphoprotein</keyword>
<dbReference type="Pfam" id="PF07993">
    <property type="entry name" value="NAD_binding_4"/>
    <property type="match status" value="1"/>
</dbReference>
<evidence type="ECO:0000313" key="5">
    <source>
        <dbReference type="Proteomes" id="UP000218811"/>
    </source>
</evidence>
<dbReference type="AlphaFoldDB" id="A0A2H3JGX0"/>
<reference evidence="4 5" key="1">
    <citation type="journal article" date="2012" name="Science">
        <title>The Paleozoic origin of enzymatic lignin decomposition reconstructed from 31 fungal genomes.</title>
        <authorList>
            <person name="Floudas D."/>
            <person name="Binder M."/>
            <person name="Riley R."/>
            <person name="Barry K."/>
            <person name="Blanchette R.A."/>
            <person name="Henrissat B."/>
            <person name="Martinez A.T."/>
            <person name="Otillar R."/>
            <person name="Spatafora J.W."/>
            <person name="Yadav J.S."/>
            <person name="Aerts A."/>
            <person name="Benoit I."/>
            <person name="Boyd A."/>
            <person name="Carlson A."/>
            <person name="Copeland A."/>
            <person name="Coutinho P.M."/>
            <person name="de Vries R.P."/>
            <person name="Ferreira P."/>
            <person name="Findley K."/>
            <person name="Foster B."/>
            <person name="Gaskell J."/>
            <person name="Glotzer D."/>
            <person name="Gorecki P."/>
            <person name="Heitman J."/>
            <person name="Hesse C."/>
            <person name="Hori C."/>
            <person name="Igarashi K."/>
            <person name="Jurgens J.A."/>
            <person name="Kallen N."/>
            <person name="Kersten P."/>
            <person name="Kohler A."/>
            <person name="Kuees U."/>
            <person name="Kumar T.K.A."/>
            <person name="Kuo A."/>
            <person name="LaButti K."/>
            <person name="Larrondo L.F."/>
            <person name="Lindquist E."/>
            <person name="Ling A."/>
            <person name="Lombard V."/>
            <person name="Lucas S."/>
            <person name="Lundell T."/>
            <person name="Martin R."/>
            <person name="McLaughlin D.J."/>
            <person name="Morgenstern I."/>
            <person name="Morin E."/>
            <person name="Murat C."/>
            <person name="Nagy L.G."/>
            <person name="Nolan M."/>
            <person name="Ohm R.A."/>
            <person name="Patyshakuliyeva A."/>
            <person name="Rokas A."/>
            <person name="Ruiz-Duenas F.J."/>
            <person name="Sabat G."/>
            <person name="Salamov A."/>
            <person name="Samejima M."/>
            <person name="Schmutz J."/>
            <person name="Slot J.C."/>
            <person name="St John F."/>
            <person name="Stenlid J."/>
            <person name="Sun H."/>
            <person name="Sun S."/>
            <person name="Syed K."/>
            <person name="Tsang A."/>
            <person name="Wiebenga A."/>
            <person name="Young D."/>
            <person name="Pisabarro A."/>
            <person name="Eastwood D.C."/>
            <person name="Martin F."/>
            <person name="Cullen D."/>
            <person name="Grigoriev I.V."/>
            <person name="Hibbett D.S."/>
        </authorList>
    </citation>
    <scope>NUCLEOTIDE SEQUENCE [LARGE SCALE GENOMIC DNA]</scope>
    <source>
        <strain evidence="4 5">MD-104</strain>
    </source>
</reference>
<sequence length="430" mass="47416">MLAQNVAESILTMRRMADGYTAQFPSRPTILIPAPTGDVVLVTGTTGSLGCHLLKSLASDTSVLRVYALNRPAKNKATLRDRQKEALIDRVIDASILDLDKVVLLEGELTEPNWGLSANVYEEIHQSVTHIIHNAWRVDLVAPLPAFEPVIRGVRRLVDFALTSPLVSTPRIVYISSMAVIREAPQDMIIPETPVDPAYAAGGGYPESKWIAEQIMYTAAQKTPLDPIIVRVGQVSGGPGGDWSPHEWVPIMVQSAPKLRCFPEDSRNVEWIPFDIAASAILDFRHASNDTHTVHLVHPRPAPWRTIALAIATEFAVPLVPFSEWLARLEDTAKSARNAEQEGASQAARGNARRIRALRLIPFFRSQAIKAKSGRMALGWQEVEVERAVKASPTLADPALRQLNAVDVKRWIAYWRKVGLLTDNSVSARL</sequence>
<keyword evidence="1" id="KW-0596">Phosphopantetheine</keyword>
<evidence type="ECO:0000313" key="4">
    <source>
        <dbReference type="EMBL" id="PCH36968.1"/>
    </source>
</evidence>
<feature type="domain" description="Thioester reductase (TE)" evidence="3">
    <location>
        <begin position="42"/>
        <end position="281"/>
    </location>
</feature>
<gene>
    <name evidence="4" type="ORF">WOLCODRAFT_28871</name>
</gene>
<evidence type="ECO:0000256" key="2">
    <source>
        <dbReference type="ARBA" id="ARBA00022553"/>
    </source>
</evidence>
<evidence type="ECO:0000256" key="1">
    <source>
        <dbReference type="ARBA" id="ARBA00022450"/>
    </source>
</evidence>
<evidence type="ECO:0000259" key="3">
    <source>
        <dbReference type="Pfam" id="PF07993"/>
    </source>
</evidence>
<dbReference type="InterPro" id="IPR036291">
    <property type="entry name" value="NAD(P)-bd_dom_sf"/>
</dbReference>
<dbReference type="Gene3D" id="3.40.50.720">
    <property type="entry name" value="NAD(P)-binding Rossmann-like Domain"/>
    <property type="match status" value="1"/>
</dbReference>
<dbReference type="EMBL" id="KB467898">
    <property type="protein sequence ID" value="PCH36968.1"/>
    <property type="molecule type" value="Genomic_DNA"/>
</dbReference>
<keyword evidence="5" id="KW-1185">Reference proteome</keyword>
<dbReference type="OMA" id="PVYQVEN"/>
<accession>A0A2H3JGX0</accession>
<dbReference type="InterPro" id="IPR013120">
    <property type="entry name" value="FAR_NAD-bd"/>
</dbReference>